<dbReference type="EMBL" id="HG994582">
    <property type="protein sequence ID" value="CAF2882356.1"/>
    <property type="molecule type" value="Genomic_DNA"/>
</dbReference>
<evidence type="ECO:0000313" key="1">
    <source>
        <dbReference type="EMBL" id="CAF2882356.1"/>
    </source>
</evidence>
<gene>
    <name evidence="1" type="ORF">LSAA_7945</name>
</gene>
<dbReference type="Proteomes" id="UP000675881">
    <property type="component" value="Chromosome 3"/>
</dbReference>
<dbReference type="AlphaFoldDB" id="A0A7R8CP40"/>
<proteinExistence type="predicted"/>
<name>A0A7R8CP40_LEPSM</name>
<keyword evidence="2" id="KW-1185">Reference proteome</keyword>
<protein>
    <submittedName>
        <fullName evidence="1">(salmon louse) hypothetical protein</fullName>
    </submittedName>
</protein>
<reference evidence="1" key="1">
    <citation type="submission" date="2021-02" db="EMBL/GenBank/DDBJ databases">
        <authorList>
            <person name="Bekaert M."/>
        </authorList>
    </citation>
    <scope>NUCLEOTIDE SEQUENCE</scope>
    <source>
        <strain evidence="1">IoA-00</strain>
    </source>
</reference>
<sequence length="184" mass="20771">MCIDAAEVFDRQAGREYGFGKYRLGKQPPAKELKLLTTEQLSGLPTNNLEAERHLAGKRVAVAKYRNKNFTAKGIRNDCTLLLSNSLRQQELTKLSYSSALLPTNRDAEVALECNVAEVGTSDDMNRNDDDTFQMDHLVRVKKGNNLTWKHPRKPDTIDLHSASILDCDVDGEWNVSNNRFNTF</sequence>
<evidence type="ECO:0000313" key="2">
    <source>
        <dbReference type="Proteomes" id="UP000675881"/>
    </source>
</evidence>
<organism evidence="1 2">
    <name type="scientific">Lepeophtheirus salmonis</name>
    <name type="common">Salmon louse</name>
    <name type="synonym">Caligus salmonis</name>
    <dbReference type="NCBI Taxonomy" id="72036"/>
    <lineage>
        <taxon>Eukaryota</taxon>
        <taxon>Metazoa</taxon>
        <taxon>Ecdysozoa</taxon>
        <taxon>Arthropoda</taxon>
        <taxon>Crustacea</taxon>
        <taxon>Multicrustacea</taxon>
        <taxon>Hexanauplia</taxon>
        <taxon>Copepoda</taxon>
        <taxon>Siphonostomatoida</taxon>
        <taxon>Caligidae</taxon>
        <taxon>Lepeophtheirus</taxon>
    </lineage>
</organism>
<accession>A0A7R8CP40</accession>